<dbReference type="EMBL" id="JBAKFJ010000001">
    <property type="protein sequence ID" value="MEX0386004.1"/>
    <property type="molecule type" value="Genomic_DNA"/>
</dbReference>
<accession>A0ABV3S8D4</accession>
<organism evidence="1 2">
    <name type="scientific">Spiribacter onubensis</name>
    <dbReference type="NCBI Taxonomy" id="3122420"/>
    <lineage>
        <taxon>Bacteria</taxon>
        <taxon>Pseudomonadati</taxon>
        <taxon>Pseudomonadota</taxon>
        <taxon>Gammaproteobacteria</taxon>
        <taxon>Chromatiales</taxon>
        <taxon>Ectothiorhodospiraceae</taxon>
        <taxon>Spiribacter</taxon>
    </lineage>
</organism>
<evidence type="ECO:0000313" key="1">
    <source>
        <dbReference type="EMBL" id="MEX0386004.1"/>
    </source>
</evidence>
<name>A0ABV3S8D4_9GAMM</name>
<comment type="caution">
    <text evidence="1">The sequence shown here is derived from an EMBL/GenBank/DDBJ whole genome shotgun (WGS) entry which is preliminary data.</text>
</comment>
<reference evidence="1 2" key="1">
    <citation type="submission" date="2024-02" db="EMBL/GenBank/DDBJ databases">
        <title>New especies of Spiribacter isolated from saline water.</title>
        <authorList>
            <person name="Leon M.J."/>
            <person name="De La Haba R."/>
            <person name="Sanchez-Porro C."/>
            <person name="Ventosa A."/>
        </authorList>
    </citation>
    <scope>NUCLEOTIDE SEQUENCE [LARGE SCALE GENOMIC DNA]</scope>
    <source>
        <strain evidence="2">ag22IC4-227</strain>
    </source>
</reference>
<dbReference type="Proteomes" id="UP001556653">
    <property type="component" value="Unassembled WGS sequence"/>
</dbReference>
<dbReference type="RefSeq" id="WP_367966485.1">
    <property type="nucleotide sequence ID" value="NZ_JBAKFJ010000001.1"/>
</dbReference>
<gene>
    <name evidence="1" type="ORF">V6X64_03210</name>
</gene>
<proteinExistence type="predicted"/>
<keyword evidence="2" id="KW-1185">Reference proteome</keyword>
<protein>
    <submittedName>
        <fullName evidence="1">Uncharacterized protein</fullName>
    </submittedName>
</protein>
<evidence type="ECO:0000313" key="2">
    <source>
        <dbReference type="Proteomes" id="UP001556653"/>
    </source>
</evidence>
<sequence>MAMPAVNASCLAVDGNERLTNYCLSARSADAAIPLDLAKVIDARIKYEGYDDGLGFEQVVAPRRFSPLFMPFFEYERNINGGNPAEPLELGNVTLIGDPDLERKDGLVYGAGVGLAGRWLVGEGRYLDYSAIATRREAVDHNLNIDGRFLSICSKNHIGSWRYIDACARRYGEEKRLSDAEVDRVTVSLSQMLSSNGRTHHIVSLEPGRIITDDYRQNQIRASLETVYGNGSMTNISFLYGEDKDAHVATRHQARVGYQGWVAGLLVGLTATRSETNETTFLGYERADRTDQIMVKFSLSERVDLELGYTKSDSTINFFDYAGFTGGLSISPFFLGGD</sequence>